<evidence type="ECO:0000313" key="4">
    <source>
        <dbReference type="Proteomes" id="UP001608902"/>
    </source>
</evidence>
<evidence type="ECO:0000256" key="1">
    <source>
        <dbReference type="SAM" id="MobiDB-lite"/>
    </source>
</evidence>
<evidence type="ECO:0000259" key="2">
    <source>
        <dbReference type="PROSITE" id="PS50812"/>
    </source>
</evidence>
<reference evidence="3 4" key="1">
    <citation type="submission" date="2024-08" db="EMBL/GenBank/DDBJ databases">
        <title>Gnathostoma spinigerum genome.</title>
        <authorList>
            <person name="Gonzalez-Bertolin B."/>
            <person name="Monzon S."/>
            <person name="Zaballos A."/>
            <person name="Jimenez P."/>
            <person name="Dekumyoy P."/>
            <person name="Varona S."/>
            <person name="Cuesta I."/>
            <person name="Sumanam S."/>
            <person name="Adisakwattana P."/>
            <person name="Gasser R.B."/>
            <person name="Hernandez-Gonzalez A."/>
            <person name="Young N.D."/>
            <person name="Perteguer M.J."/>
        </authorList>
    </citation>
    <scope>NUCLEOTIDE SEQUENCE [LARGE SCALE GENOMIC DNA]</scope>
    <source>
        <strain evidence="3">AL3</strain>
        <tissue evidence="3">Liver</tissue>
    </source>
</reference>
<dbReference type="EMBL" id="JBGFUD010001013">
    <property type="protein sequence ID" value="MFH4975609.1"/>
    <property type="molecule type" value="Genomic_DNA"/>
</dbReference>
<keyword evidence="4" id="KW-1185">Reference proteome</keyword>
<proteinExistence type="predicted"/>
<dbReference type="Pfam" id="PF00855">
    <property type="entry name" value="PWWP"/>
    <property type="match status" value="1"/>
</dbReference>
<feature type="region of interest" description="Disordered" evidence="1">
    <location>
        <begin position="28"/>
        <end position="47"/>
    </location>
</feature>
<feature type="domain" description="PWWP" evidence="2">
    <location>
        <begin position="642"/>
        <end position="699"/>
    </location>
</feature>
<dbReference type="Proteomes" id="UP001608902">
    <property type="component" value="Unassembled WGS sequence"/>
</dbReference>
<feature type="region of interest" description="Disordered" evidence="1">
    <location>
        <begin position="610"/>
        <end position="636"/>
    </location>
</feature>
<feature type="compositionally biased region" description="Polar residues" evidence="1">
    <location>
        <begin position="270"/>
        <end position="279"/>
    </location>
</feature>
<dbReference type="SUPFAM" id="SSF63748">
    <property type="entry name" value="Tudor/PWWP/MBT"/>
    <property type="match status" value="1"/>
</dbReference>
<feature type="compositionally biased region" description="Basic residues" evidence="1">
    <location>
        <begin position="237"/>
        <end position="246"/>
    </location>
</feature>
<dbReference type="Gene3D" id="2.30.30.140">
    <property type="match status" value="1"/>
</dbReference>
<accession>A0ABD6EBU0</accession>
<evidence type="ECO:0000313" key="3">
    <source>
        <dbReference type="EMBL" id="MFH4975609.1"/>
    </source>
</evidence>
<feature type="compositionally biased region" description="Low complexity" evidence="1">
    <location>
        <begin position="627"/>
        <end position="636"/>
    </location>
</feature>
<sequence>MGGLPLPTSKNRQKIFAHRKRIEREVARRFHSSRGRGSSPLPTTSGETITFPELANAPDLPEQIQVQVGRRAEGVVTISYTHNNINYYGVLLAENTVNGAPGICRDEMLRLRNNLDTLLDASVSDQWTSTVGERFMTNGFPLRERSFARKDGRMLCSGCLKPITENEPILRRHFIDANQRKILGNPRESLRLIAKMPDTVSQPSVHRTPTLTSSSVQLESSSVIGCKLICKTESERRNRRKPAHPKFIRDGLSSTLTQTERNTKEDDGDQGSTKSSIEPLQSKALQLEKSKIKDLSKVDPVPMKNADHNDGERALAYTIRKSDSNDLHITLVRKPKEVSEPRLPTVTHVPMGQGGQTITIYAQNVAITPAGVSVQPNTSFTVQQGVASDRNSPSDDEVQGSSESLSCFDRPPFSRSQSALPIAAVSSKQVESRQSSCPPSTVEVNLDPVIDIEPLGPDEPKQMNDIVHSQSPRHLRIPVVKSGPPKHAVDASHRPKPLNAADVQIRHDRNVSQNDAQVPLLPVRTMRLSEAACPPMAGTSEMHLPNSSYCDDYQTSPGVEDRIYFSGGIRMKFEVQSRSGSTDDDIATTHRLDNTSTVFRSDRYSRSRKKCHIGSTTDTDHFERSNSSHTPPFSSNSSKFVENDIVWAKLGSHPFWPGKVYEPSGCDQAAKSTIGIVWFGHGTYSPHVNLDKVERFIENYEKRFNPKRAEIKYQRGVVEAIIKSLPKRGYFEKNLPVTMYRLLQDENVDLSGVSVINKRKKRQSSYHLSIRRKKSPKKLTPFCDVAVVRSAEVNDIDSHSILSGGRLDDQKLDQCNFSLTKVKDEEVSTDDEVGRLIIDEEQIDEDHVL</sequence>
<comment type="caution">
    <text evidence="3">The sequence shown here is derived from an EMBL/GenBank/DDBJ whole genome shotgun (WGS) entry which is preliminary data.</text>
</comment>
<feature type="region of interest" description="Disordered" evidence="1">
    <location>
        <begin position="384"/>
        <end position="412"/>
    </location>
</feature>
<name>A0ABD6EBU0_9BILA</name>
<feature type="region of interest" description="Disordered" evidence="1">
    <location>
        <begin position="234"/>
        <end position="284"/>
    </location>
</feature>
<protein>
    <recommendedName>
        <fullName evidence="2">PWWP domain-containing protein</fullName>
    </recommendedName>
</protein>
<dbReference type="PROSITE" id="PS50812">
    <property type="entry name" value="PWWP"/>
    <property type="match status" value="1"/>
</dbReference>
<organism evidence="3 4">
    <name type="scientific">Gnathostoma spinigerum</name>
    <dbReference type="NCBI Taxonomy" id="75299"/>
    <lineage>
        <taxon>Eukaryota</taxon>
        <taxon>Metazoa</taxon>
        <taxon>Ecdysozoa</taxon>
        <taxon>Nematoda</taxon>
        <taxon>Chromadorea</taxon>
        <taxon>Rhabditida</taxon>
        <taxon>Spirurina</taxon>
        <taxon>Gnathostomatomorpha</taxon>
        <taxon>Gnathostomatoidea</taxon>
        <taxon>Gnathostomatidae</taxon>
        <taxon>Gnathostoma</taxon>
    </lineage>
</organism>
<dbReference type="InterPro" id="IPR000313">
    <property type="entry name" value="PWWP_dom"/>
</dbReference>
<dbReference type="AlphaFoldDB" id="A0ABD6EBU0"/>
<gene>
    <name evidence="3" type="ORF">AB6A40_002318</name>
</gene>